<evidence type="ECO:0000259" key="2">
    <source>
        <dbReference type="Pfam" id="PF24355"/>
    </source>
</evidence>
<dbReference type="AlphaFoldDB" id="A0A1S9RGD8"/>
<gene>
    <name evidence="3" type="ORF">PEBR_29566</name>
</gene>
<reference evidence="4" key="1">
    <citation type="submission" date="2015-09" db="EMBL/GenBank/DDBJ databases">
        <authorList>
            <person name="Fill T.P."/>
            <person name="Baretta J.F."/>
            <person name="de Almeida L.G."/>
            <person name="Rocha M."/>
            <person name="de Souza D.H."/>
            <person name="Malavazi I."/>
            <person name="Cerdeira L.T."/>
            <person name="Hong H."/>
            <person name="Samborskyy M."/>
            <person name="de Vasconcelos A.T."/>
            <person name="Leadlay P."/>
            <person name="Rodrigues-Filho E."/>
        </authorList>
    </citation>
    <scope>NUCLEOTIDE SEQUENCE [LARGE SCALE GENOMIC DNA]</scope>
    <source>
        <strain evidence="4">LaBioMMi 136</strain>
    </source>
</reference>
<evidence type="ECO:0000313" key="3">
    <source>
        <dbReference type="EMBL" id="OOQ84573.1"/>
    </source>
</evidence>
<dbReference type="InterPro" id="IPR055936">
    <property type="entry name" value="DUF7514"/>
</dbReference>
<dbReference type="Pfam" id="PF24355">
    <property type="entry name" value="DUF7514"/>
    <property type="match status" value="1"/>
</dbReference>
<comment type="caution">
    <text evidence="3">The sequence shown here is derived from an EMBL/GenBank/DDBJ whole genome shotgun (WGS) entry which is preliminary data.</text>
</comment>
<feature type="compositionally biased region" description="Pro residues" evidence="1">
    <location>
        <begin position="155"/>
        <end position="172"/>
    </location>
</feature>
<dbReference type="EMBL" id="LJBN01000178">
    <property type="protein sequence ID" value="OOQ84573.1"/>
    <property type="molecule type" value="Genomic_DNA"/>
</dbReference>
<evidence type="ECO:0000313" key="4">
    <source>
        <dbReference type="Proteomes" id="UP000190744"/>
    </source>
</evidence>
<feature type="compositionally biased region" description="Polar residues" evidence="1">
    <location>
        <begin position="123"/>
        <end position="141"/>
    </location>
</feature>
<evidence type="ECO:0000256" key="1">
    <source>
        <dbReference type="SAM" id="MobiDB-lite"/>
    </source>
</evidence>
<accession>A0A1S9RGD8</accession>
<organism evidence="3 4">
    <name type="scientific">Penicillium brasilianum</name>
    <dbReference type="NCBI Taxonomy" id="104259"/>
    <lineage>
        <taxon>Eukaryota</taxon>
        <taxon>Fungi</taxon>
        <taxon>Dikarya</taxon>
        <taxon>Ascomycota</taxon>
        <taxon>Pezizomycotina</taxon>
        <taxon>Eurotiomycetes</taxon>
        <taxon>Eurotiomycetidae</taxon>
        <taxon>Eurotiales</taxon>
        <taxon>Aspergillaceae</taxon>
        <taxon>Penicillium</taxon>
    </lineage>
</organism>
<sequence length="458" mass="51656">MLLYKCTSCQEVIQVTKARLTCNTCSPTINLCANCYVVQDYPLQHPDGASHSLSVHQHSGYLPVPPPPPVRTQSIGGMYKAAPVPPRRRPVSAVPDTNVPPRMPPRPTKQPSVEDADEPVSRPGSSQPSTPLSPRPQQQGTEQDREKQRQQYEQPPQPRQYPQDQQPPPPQQPQQSQRPQQPPKPQQPQQQYQPSGWTYFFNQDMTPSPCFSALIEEFFHHLDPNRTGLVSPETISEYIDACGAPASHNVCQYNPLHSLPSPLDTVSIIWSPNTYDTGKASRAKNPRSCDVPDRELTDHYTSYGVDFVLRPRTPVSTPTASPYNPYSIFSNSQNAIMEHILSSVPSVSGNQKPMLTLHGWTSLAICGTLLNPSGSWGEFNRAMRHYRLPLWSKWGDIPREMFPLAPYQPEVERVRIMQEGARINAERELDAVKARLMLEKQGREAALDLIDDRRYVYR</sequence>
<feature type="region of interest" description="Disordered" evidence="1">
    <location>
        <begin position="52"/>
        <end position="193"/>
    </location>
</feature>
<name>A0A1S9RGD8_PENBI</name>
<dbReference type="Proteomes" id="UP000190744">
    <property type="component" value="Unassembled WGS sequence"/>
</dbReference>
<feature type="domain" description="DUF7514" evidence="2">
    <location>
        <begin position="199"/>
        <end position="406"/>
    </location>
</feature>
<protein>
    <recommendedName>
        <fullName evidence="2">DUF7514 domain-containing protein</fullName>
    </recommendedName>
</protein>
<proteinExistence type="predicted"/>